<proteinExistence type="predicted"/>
<dbReference type="PANTHER" id="PTHR14030">
    <property type="entry name" value="MITOTIC CHECKPOINT SERINE/THREONINE-PROTEIN KINASE BUB1"/>
    <property type="match status" value="1"/>
</dbReference>
<dbReference type="GO" id="GO:0004672">
    <property type="term" value="F:protein kinase activity"/>
    <property type="evidence" value="ECO:0007669"/>
    <property type="project" value="TreeGrafter"/>
</dbReference>
<dbReference type="GO" id="GO:0007094">
    <property type="term" value="P:mitotic spindle assembly checkpoint signaling"/>
    <property type="evidence" value="ECO:0007669"/>
    <property type="project" value="InterPro"/>
</dbReference>
<dbReference type="InParanoid" id="A0A1E7FKT7"/>
<feature type="domain" description="BUB1 N-terminal" evidence="2">
    <location>
        <begin position="54"/>
        <end position="208"/>
    </location>
</feature>
<evidence type="ECO:0000313" key="4">
    <source>
        <dbReference type="Proteomes" id="UP000095751"/>
    </source>
</evidence>
<dbReference type="SMART" id="SM00777">
    <property type="entry name" value="Mad3_BUB1_I"/>
    <property type="match status" value="1"/>
</dbReference>
<dbReference type="Gene3D" id="1.25.40.430">
    <property type="match status" value="1"/>
</dbReference>
<dbReference type="PANTHER" id="PTHR14030:SF4">
    <property type="entry name" value="BUB1 KINASE, ISOFORM A-RELATED"/>
    <property type="match status" value="1"/>
</dbReference>
<evidence type="ECO:0000256" key="1">
    <source>
        <dbReference type="SAM" id="MobiDB-lite"/>
    </source>
</evidence>
<evidence type="ECO:0000313" key="3">
    <source>
        <dbReference type="EMBL" id="OEU18790.1"/>
    </source>
</evidence>
<reference evidence="3 4" key="1">
    <citation type="submission" date="2016-09" db="EMBL/GenBank/DDBJ databases">
        <title>Extensive genetic diversity and differential bi-allelic expression allows diatom success in the polar Southern Ocean.</title>
        <authorList>
            <consortium name="DOE Joint Genome Institute"/>
            <person name="Mock T."/>
            <person name="Otillar R.P."/>
            <person name="Strauss J."/>
            <person name="Dupont C."/>
            <person name="Frickenhaus S."/>
            <person name="Maumus F."/>
            <person name="Mcmullan M."/>
            <person name="Sanges R."/>
            <person name="Schmutz J."/>
            <person name="Toseland A."/>
            <person name="Valas R."/>
            <person name="Veluchamy A."/>
            <person name="Ward B.J."/>
            <person name="Allen A."/>
            <person name="Barry K."/>
            <person name="Falciatore A."/>
            <person name="Ferrante M."/>
            <person name="Fortunato A.E."/>
            <person name="Gloeckner G."/>
            <person name="Gruber A."/>
            <person name="Hipkin R."/>
            <person name="Janech M."/>
            <person name="Kroth P."/>
            <person name="Leese F."/>
            <person name="Lindquist E."/>
            <person name="Lyon B.R."/>
            <person name="Martin J."/>
            <person name="Mayer C."/>
            <person name="Parker M."/>
            <person name="Quesneville H."/>
            <person name="Raymond J."/>
            <person name="Uhlig C."/>
            <person name="Valentin K.U."/>
            <person name="Worden A.Z."/>
            <person name="Armbrust E.V."/>
            <person name="Bowler C."/>
            <person name="Green B."/>
            <person name="Moulton V."/>
            <person name="Van Oosterhout C."/>
            <person name="Grigoriev I."/>
        </authorList>
    </citation>
    <scope>NUCLEOTIDE SEQUENCE [LARGE SCALE GENOMIC DNA]</scope>
    <source>
        <strain evidence="3 4">CCMP1102</strain>
    </source>
</reference>
<feature type="non-terminal residue" evidence="3">
    <location>
        <position position="208"/>
    </location>
</feature>
<feature type="region of interest" description="Disordered" evidence="1">
    <location>
        <begin position="1"/>
        <end position="25"/>
    </location>
</feature>
<dbReference type="InterPro" id="IPR015661">
    <property type="entry name" value="Bub1/Mad3"/>
</dbReference>
<dbReference type="OrthoDB" id="248495at2759"/>
<name>A0A1E7FKT7_9STRA</name>
<dbReference type="Pfam" id="PF08311">
    <property type="entry name" value="Mad3_BUB1_I"/>
    <property type="match status" value="1"/>
</dbReference>
<feature type="compositionally biased region" description="Polar residues" evidence="1">
    <location>
        <begin position="1"/>
        <end position="14"/>
    </location>
</feature>
<evidence type="ECO:0000259" key="2">
    <source>
        <dbReference type="PROSITE" id="PS51489"/>
    </source>
</evidence>
<dbReference type="PROSITE" id="PS51489">
    <property type="entry name" value="BUB1_N"/>
    <property type="match status" value="1"/>
</dbReference>
<sequence length="208" mass="24182">MSSSIATTNAPTWETQKENAAPLERGRNVATLGVRQPDVKDLKKKITHYDTLIRPSENPDVTEMEGDPLGNWLSYIKFYQNTFPANTRESFLIMERCVRALVKMKQYSNDDRFVSVCAKYADKTKEPGAIFKYLHQQKIGSRAAIFWIAWAFVAEKDNDFPFAEQIFKKGLSKKAEPQQMLKLRHKQFQRRMSRHWLNSSETNDQLND</sequence>
<accession>A0A1E7FKT7</accession>
<dbReference type="AlphaFoldDB" id="A0A1E7FKT7"/>
<dbReference type="GO" id="GO:0032991">
    <property type="term" value="C:protein-containing complex"/>
    <property type="evidence" value="ECO:0007669"/>
    <property type="project" value="UniProtKB-ARBA"/>
</dbReference>
<protein>
    <submittedName>
        <fullName evidence="3">Mad3_BUB1_I-domain-containing protein</fullName>
    </submittedName>
</protein>
<dbReference type="Proteomes" id="UP000095751">
    <property type="component" value="Unassembled WGS sequence"/>
</dbReference>
<keyword evidence="4" id="KW-1185">Reference proteome</keyword>
<dbReference type="EMBL" id="KV784356">
    <property type="protein sequence ID" value="OEU18790.1"/>
    <property type="molecule type" value="Genomic_DNA"/>
</dbReference>
<organism evidence="3 4">
    <name type="scientific">Fragilariopsis cylindrus CCMP1102</name>
    <dbReference type="NCBI Taxonomy" id="635003"/>
    <lineage>
        <taxon>Eukaryota</taxon>
        <taxon>Sar</taxon>
        <taxon>Stramenopiles</taxon>
        <taxon>Ochrophyta</taxon>
        <taxon>Bacillariophyta</taxon>
        <taxon>Bacillariophyceae</taxon>
        <taxon>Bacillariophycidae</taxon>
        <taxon>Bacillariales</taxon>
        <taxon>Bacillariaceae</taxon>
        <taxon>Fragilariopsis</taxon>
    </lineage>
</organism>
<dbReference type="GO" id="GO:0051754">
    <property type="term" value="P:meiotic sister chromatid cohesion, centromeric"/>
    <property type="evidence" value="ECO:0007669"/>
    <property type="project" value="TreeGrafter"/>
</dbReference>
<dbReference type="InterPro" id="IPR013212">
    <property type="entry name" value="Mad3/Bub1_I"/>
</dbReference>
<gene>
    <name evidence="3" type="ORF">FRACYDRAFT_183575</name>
</gene>
<dbReference type="KEGG" id="fcy:FRACYDRAFT_183575"/>